<sequence length="124" mass="14800">MEAIQKKFEEELNKFQKSQSDLNKHISQRQILESQLTENKFVKEELDLLKKDDEIFKLVGPVLLKQDLVEANQTVEKRIEYIQNEIKRHDNLIKETESKQENFKESLSKLQQQMQQAKLKNTKN</sequence>
<dbReference type="InterPro" id="IPR002777">
    <property type="entry name" value="PFD_beta-like"/>
</dbReference>
<evidence type="ECO:0000256" key="2">
    <source>
        <dbReference type="ARBA" id="ARBA00023186"/>
    </source>
</evidence>
<dbReference type="Proteomes" id="UP000276133">
    <property type="component" value="Unassembled WGS sequence"/>
</dbReference>
<keyword evidence="5" id="KW-1185">Reference proteome</keyword>
<name>A0A3M7PP24_BRAPC</name>
<protein>
    <submittedName>
        <fullName evidence="4">Prefoldin subunit 6</fullName>
    </submittedName>
</protein>
<feature type="region of interest" description="Disordered" evidence="3">
    <location>
        <begin position="103"/>
        <end position="124"/>
    </location>
</feature>
<dbReference type="SUPFAM" id="SSF46579">
    <property type="entry name" value="Prefoldin"/>
    <property type="match status" value="1"/>
</dbReference>
<dbReference type="GO" id="GO:0051131">
    <property type="term" value="P:chaperone-mediated protein complex assembly"/>
    <property type="evidence" value="ECO:0007669"/>
    <property type="project" value="TreeGrafter"/>
</dbReference>
<gene>
    <name evidence="4" type="ORF">BpHYR1_028127</name>
</gene>
<evidence type="ECO:0000313" key="5">
    <source>
        <dbReference type="Proteomes" id="UP000276133"/>
    </source>
</evidence>
<dbReference type="InterPro" id="IPR009053">
    <property type="entry name" value="Prefoldin"/>
</dbReference>
<proteinExistence type="inferred from homology"/>
<dbReference type="GO" id="GO:0051082">
    <property type="term" value="F:unfolded protein binding"/>
    <property type="evidence" value="ECO:0007669"/>
    <property type="project" value="InterPro"/>
</dbReference>
<dbReference type="GO" id="GO:0005737">
    <property type="term" value="C:cytoplasm"/>
    <property type="evidence" value="ECO:0007669"/>
    <property type="project" value="TreeGrafter"/>
</dbReference>
<dbReference type="GO" id="GO:0051087">
    <property type="term" value="F:protein-folding chaperone binding"/>
    <property type="evidence" value="ECO:0007669"/>
    <property type="project" value="TreeGrafter"/>
</dbReference>
<dbReference type="FunFam" id="1.10.287.370:FF:000003">
    <property type="entry name" value="Prefoldin subunit 6"/>
    <property type="match status" value="1"/>
</dbReference>
<dbReference type="CDD" id="cd23161">
    <property type="entry name" value="Prefoldin_6"/>
    <property type="match status" value="1"/>
</dbReference>
<accession>A0A3M7PP24</accession>
<dbReference type="OrthoDB" id="248120at2759"/>
<dbReference type="Gene3D" id="1.10.287.370">
    <property type="match status" value="1"/>
</dbReference>
<feature type="compositionally biased region" description="Low complexity" evidence="3">
    <location>
        <begin position="108"/>
        <end position="124"/>
    </location>
</feature>
<dbReference type="AlphaFoldDB" id="A0A3M7PP24"/>
<keyword evidence="2" id="KW-0143">Chaperone</keyword>
<organism evidence="4 5">
    <name type="scientific">Brachionus plicatilis</name>
    <name type="common">Marine rotifer</name>
    <name type="synonym">Brachionus muelleri</name>
    <dbReference type="NCBI Taxonomy" id="10195"/>
    <lineage>
        <taxon>Eukaryota</taxon>
        <taxon>Metazoa</taxon>
        <taxon>Spiralia</taxon>
        <taxon>Gnathifera</taxon>
        <taxon>Rotifera</taxon>
        <taxon>Eurotatoria</taxon>
        <taxon>Monogononta</taxon>
        <taxon>Pseudotrocha</taxon>
        <taxon>Ploima</taxon>
        <taxon>Brachionidae</taxon>
        <taxon>Brachionus</taxon>
    </lineage>
</organism>
<evidence type="ECO:0000256" key="1">
    <source>
        <dbReference type="ARBA" id="ARBA00008045"/>
    </source>
</evidence>
<comment type="similarity">
    <text evidence="1">Belongs to the prefoldin subunit beta family.</text>
</comment>
<dbReference type="PANTHER" id="PTHR21431">
    <property type="entry name" value="PREFOLDIN SUBUNIT 6"/>
    <property type="match status" value="1"/>
</dbReference>
<dbReference type="GO" id="GO:0006457">
    <property type="term" value="P:protein folding"/>
    <property type="evidence" value="ECO:0007669"/>
    <property type="project" value="InterPro"/>
</dbReference>
<dbReference type="STRING" id="10195.A0A3M7PP24"/>
<evidence type="ECO:0000256" key="3">
    <source>
        <dbReference type="SAM" id="MobiDB-lite"/>
    </source>
</evidence>
<evidence type="ECO:0000313" key="4">
    <source>
        <dbReference type="EMBL" id="RNA00501.1"/>
    </source>
</evidence>
<reference evidence="4 5" key="1">
    <citation type="journal article" date="2018" name="Sci. Rep.">
        <title>Genomic signatures of local adaptation to the degree of environmental predictability in rotifers.</title>
        <authorList>
            <person name="Franch-Gras L."/>
            <person name="Hahn C."/>
            <person name="Garcia-Roger E.M."/>
            <person name="Carmona M.J."/>
            <person name="Serra M."/>
            <person name="Gomez A."/>
        </authorList>
    </citation>
    <scope>NUCLEOTIDE SEQUENCE [LARGE SCALE GENOMIC DNA]</scope>
    <source>
        <strain evidence="4">HYR1</strain>
    </source>
</reference>
<dbReference type="EMBL" id="REGN01009714">
    <property type="protein sequence ID" value="RNA00501.1"/>
    <property type="molecule type" value="Genomic_DNA"/>
</dbReference>
<dbReference type="PANTHER" id="PTHR21431:SF0">
    <property type="entry name" value="PREFOLDIN SUBUNIT 6"/>
    <property type="match status" value="1"/>
</dbReference>
<dbReference type="GO" id="GO:0016272">
    <property type="term" value="C:prefoldin complex"/>
    <property type="evidence" value="ECO:0007669"/>
    <property type="project" value="InterPro"/>
</dbReference>
<dbReference type="Pfam" id="PF01920">
    <property type="entry name" value="Prefoldin_2"/>
    <property type="match status" value="1"/>
</dbReference>
<comment type="caution">
    <text evidence="4">The sequence shown here is derived from an EMBL/GenBank/DDBJ whole genome shotgun (WGS) entry which is preliminary data.</text>
</comment>